<dbReference type="InterPro" id="IPR013785">
    <property type="entry name" value="Aldolase_TIM"/>
</dbReference>
<protein>
    <recommendedName>
        <fullName evidence="4 9">N-(5'-phosphoribosyl)anthranilate isomerase</fullName>
        <shortName evidence="9">PRAI</shortName>
        <ecNumber evidence="3 9">5.3.1.24</ecNumber>
    </recommendedName>
</protein>
<evidence type="ECO:0000256" key="9">
    <source>
        <dbReference type="HAMAP-Rule" id="MF_00135"/>
    </source>
</evidence>
<dbReference type="InterPro" id="IPR011060">
    <property type="entry name" value="RibuloseP-bd_barrel"/>
</dbReference>
<reference evidence="11 12" key="1">
    <citation type="submission" date="2024-03" db="EMBL/GenBank/DDBJ databases">
        <title>Human intestinal bacterial collection.</title>
        <authorList>
            <person name="Pauvert C."/>
            <person name="Hitch T.C.A."/>
            <person name="Clavel T."/>
        </authorList>
    </citation>
    <scope>NUCLEOTIDE SEQUENCE [LARGE SCALE GENOMIC DNA]</scope>
    <source>
        <strain evidence="11 12">CLA-AA-H255</strain>
    </source>
</reference>
<dbReference type="HAMAP" id="MF_00135">
    <property type="entry name" value="PRAI"/>
    <property type="match status" value="1"/>
</dbReference>
<dbReference type="Proteomes" id="UP001442364">
    <property type="component" value="Unassembled WGS sequence"/>
</dbReference>
<evidence type="ECO:0000256" key="2">
    <source>
        <dbReference type="ARBA" id="ARBA00004664"/>
    </source>
</evidence>
<gene>
    <name evidence="9" type="primary">trpF</name>
    <name evidence="11" type="ORF">WMO14_03065</name>
</gene>
<dbReference type="GO" id="GO:0016853">
    <property type="term" value="F:isomerase activity"/>
    <property type="evidence" value="ECO:0007669"/>
    <property type="project" value="UniProtKB-KW"/>
</dbReference>
<dbReference type="Gene3D" id="3.20.20.70">
    <property type="entry name" value="Aldolase class I"/>
    <property type="match status" value="1"/>
</dbReference>
<dbReference type="PANTHER" id="PTHR42894">
    <property type="entry name" value="N-(5'-PHOSPHORIBOSYL)ANTHRANILATE ISOMERASE"/>
    <property type="match status" value="1"/>
</dbReference>
<dbReference type="EMBL" id="JBBMER010000002">
    <property type="protein sequence ID" value="MEQ2378866.1"/>
    <property type="molecule type" value="Genomic_DNA"/>
</dbReference>
<dbReference type="InterPro" id="IPR044643">
    <property type="entry name" value="TrpF_fam"/>
</dbReference>
<evidence type="ECO:0000256" key="7">
    <source>
        <dbReference type="ARBA" id="ARBA00023141"/>
    </source>
</evidence>
<organism evidence="11 12">
    <name type="scientific">[Lactobacillus] rogosae</name>
    <dbReference type="NCBI Taxonomy" id="706562"/>
    <lineage>
        <taxon>Bacteria</taxon>
        <taxon>Bacillati</taxon>
        <taxon>Bacillota</taxon>
        <taxon>Clostridia</taxon>
        <taxon>Lachnospirales</taxon>
        <taxon>Lachnospiraceae</taxon>
        <taxon>Lachnospira</taxon>
    </lineage>
</organism>
<dbReference type="InterPro" id="IPR001240">
    <property type="entry name" value="PRAI_dom"/>
</dbReference>
<dbReference type="PANTHER" id="PTHR42894:SF1">
    <property type="entry name" value="N-(5'-PHOSPHORIBOSYL)ANTHRANILATE ISOMERASE"/>
    <property type="match status" value="1"/>
</dbReference>
<evidence type="ECO:0000256" key="6">
    <source>
        <dbReference type="ARBA" id="ARBA00022822"/>
    </source>
</evidence>
<dbReference type="RefSeq" id="WP_349153243.1">
    <property type="nucleotide sequence ID" value="NZ_DAWDAH010000007.1"/>
</dbReference>
<keyword evidence="5 9" id="KW-0028">Amino-acid biosynthesis</keyword>
<feature type="domain" description="N-(5'phosphoribosyl) anthranilate isomerase (PRAI)" evidence="10">
    <location>
        <begin position="2"/>
        <end position="211"/>
    </location>
</feature>
<evidence type="ECO:0000256" key="8">
    <source>
        <dbReference type="ARBA" id="ARBA00023235"/>
    </source>
</evidence>
<proteinExistence type="inferred from homology"/>
<evidence type="ECO:0000256" key="1">
    <source>
        <dbReference type="ARBA" id="ARBA00001164"/>
    </source>
</evidence>
<keyword evidence="6 9" id="KW-0822">Tryptophan biosynthesis</keyword>
<keyword evidence="7 9" id="KW-0057">Aromatic amino acid biosynthesis</keyword>
<keyword evidence="12" id="KW-1185">Reference proteome</keyword>
<dbReference type="SUPFAM" id="SSF51366">
    <property type="entry name" value="Ribulose-phoshate binding barrel"/>
    <property type="match status" value="1"/>
</dbReference>
<keyword evidence="8 9" id="KW-0413">Isomerase</keyword>
<evidence type="ECO:0000256" key="5">
    <source>
        <dbReference type="ARBA" id="ARBA00022605"/>
    </source>
</evidence>
<evidence type="ECO:0000259" key="10">
    <source>
        <dbReference type="Pfam" id="PF00697"/>
    </source>
</evidence>
<sequence length="215" mass="23235">MKICGLTSEADAGLLIKYGADYGGVVVFYPKSKRDVTIKEAKIIVDILKKSDIKAVAVTVSPTVEQLYKIQEAGFDYIQIHGTLEKAVYEADTIPIIRAVNISDNNNADKTDDIINTVKEQVEKSQKLDKVAGILLDAGVPGSGKTFDWNSIKELEITEKKLFLAGGLNSGNVAAAVKCVQPDVVDISSGVEYEDVLIKGKDESKVKAFINAVNN</sequence>
<comment type="caution">
    <text evidence="11">The sequence shown here is derived from an EMBL/GenBank/DDBJ whole genome shotgun (WGS) entry which is preliminary data.</text>
</comment>
<comment type="catalytic activity">
    <reaction evidence="1 9">
        <text>N-(5-phospho-beta-D-ribosyl)anthranilate = 1-(2-carboxyphenylamino)-1-deoxy-D-ribulose 5-phosphate</text>
        <dbReference type="Rhea" id="RHEA:21540"/>
        <dbReference type="ChEBI" id="CHEBI:18277"/>
        <dbReference type="ChEBI" id="CHEBI:58613"/>
        <dbReference type="EC" id="5.3.1.24"/>
    </reaction>
</comment>
<evidence type="ECO:0000313" key="12">
    <source>
        <dbReference type="Proteomes" id="UP001442364"/>
    </source>
</evidence>
<name>A0ABV1BSY4_9FIRM</name>
<evidence type="ECO:0000256" key="4">
    <source>
        <dbReference type="ARBA" id="ARBA00022272"/>
    </source>
</evidence>
<dbReference type="CDD" id="cd00405">
    <property type="entry name" value="PRAI"/>
    <property type="match status" value="1"/>
</dbReference>
<evidence type="ECO:0000256" key="3">
    <source>
        <dbReference type="ARBA" id="ARBA00012572"/>
    </source>
</evidence>
<accession>A0ABV1BSY4</accession>
<comment type="pathway">
    <text evidence="2 9">Amino-acid biosynthesis; L-tryptophan biosynthesis; L-tryptophan from chorismate: step 3/5.</text>
</comment>
<dbReference type="Pfam" id="PF00697">
    <property type="entry name" value="PRAI"/>
    <property type="match status" value="1"/>
</dbReference>
<dbReference type="EC" id="5.3.1.24" evidence="3 9"/>
<comment type="similarity">
    <text evidence="9">Belongs to the TrpF family.</text>
</comment>
<evidence type="ECO:0000313" key="11">
    <source>
        <dbReference type="EMBL" id="MEQ2378866.1"/>
    </source>
</evidence>